<name>A0AAU9WKT7_9CNID</name>
<gene>
    <name evidence="3" type="ORF">PMEA_00007510</name>
</gene>
<dbReference type="GO" id="GO:0030866">
    <property type="term" value="P:cortical actin cytoskeleton organization"/>
    <property type="evidence" value="ECO:0007669"/>
    <property type="project" value="TreeGrafter"/>
</dbReference>
<dbReference type="EMBL" id="CALNXJ010000016">
    <property type="protein sequence ID" value="CAH3117488.1"/>
    <property type="molecule type" value="Genomic_DNA"/>
</dbReference>
<keyword evidence="4" id="KW-1185">Reference proteome</keyword>
<dbReference type="Proteomes" id="UP001159428">
    <property type="component" value="Unassembled WGS sequence"/>
</dbReference>
<comment type="caution">
    <text evidence="3">The sequence shown here is derived from an EMBL/GenBank/DDBJ whole genome shotgun (WGS) entry which is preliminary data.</text>
</comment>
<dbReference type="AlphaFoldDB" id="A0AAU9WKT7"/>
<dbReference type="GO" id="GO:0031209">
    <property type="term" value="C:SCAR complex"/>
    <property type="evidence" value="ECO:0007669"/>
    <property type="project" value="TreeGrafter"/>
</dbReference>
<dbReference type="GO" id="GO:0030031">
    <property type="term" value="P:cell projection assembly"/>
    <property type="evidence" value="ECO:0007669"/>
    <property type="project" value="TreeGrafter"/>
</dbReference>
<sequence length="1182" mass="135181">MDRGVSVTEQRLAEKLTILNDRGIGMLTRIYNIKKACSDSKSRPGFLTDKALDPAIKAIVKKFPVTDTKSVALQPVHSIQNEVIKGLSNYYYTFVDVMEFRDNTSELLTEIDASFVHFDIALNYDLTKAYLDVIVTYATLMMLVARVDDRKAVLGLFNHAYEMKNGRGEDSFPRLGSMIVEYESPLKKIAEQFVPHQQRVSTALHSVHEIYLRRNTPGEQWRQTQIVSIISAPLQMLNPVTSDVPPVEYLSLDRMQKWILFGYTLCHQQLAMPGVTDMWKIALQDGYCVTLFRDEVIMYHKEFQNLLDGMKGYGKRVKDIQDAMTHALTTRGPIHKERRNYLRTALREMSLILSDQPGLLGPKIIVVLQALSMTRDEIMWLVRHTCNPPPKGRKLNQEDYVDNKLPQLLLYVEEVRGIIQKYVSVLQRYFVQYLGGFDVAVLKEVVQKISVCSDDISIIMTSFIEDLTLLNVKQVEAGDTFDFESLRLDWMRLQAYTSVRGAAPELKDNRDLAVLMNNVAFHSKLVDTPERLLNEISDLSIFCFYPSFFEDSFLKCVEDYKYSRFSVAFPLICGHFMSCTSDFCPEERHPIGDRSLAAVNLFLESMAKEARNILSQLCPDHIHLNQQLWQLQAVSLMTELSSGPKKDKNKKNVQNEYAPPGSESFRKSREKLSALDGKLIALTEICRAITYTEAIPVWEHIFAPREYLNSQLEEFFTKSVVTMAQFDSDNLRIARPSEVLSNIKVMVSIQNFGPKCRPRWLINIIFCACETQFCERADVLLSRDQKTFLTFLELMSLLCFYFLLSQATMASLRGLENYTGVDMARLFNHVLLQQTQPEDSQGAITITSMYATWYLDVFLRRVMTDNIVFSPRRRAFVNKPGQSFRAEEYTDVNELQALAELLGAYGMKYLGQKMMQQVASQVGEIKKLVVLNKDVLTSLRTSFDKPDQCMELVRRLKNIEDLIIRVIIVGVILTFRSLTQEALETVLKKRVPFLMNCIVDFKEHFPHGNNDRPLVEEMATSAGLQCELDPVLCEALRVHKEKKSDEDSVVWALFLVFVAVALPSLAYRDSSDYNADLEAHENNAHCMSASISRVAGALCFNNGDSAEERLREFLAIASSSLLKLGIEAEKDLKARESTYLLLDLIVKDCPYLTMDVLESCFPYALLRNAYHEVYKRKLEVWL</sequence>
<dbReference type="Pfam" id="PF09735">
    <property type="entry name" value="Nckap1"/>
    <property type="match status" value="2"/>
</dbReference>
<dbReference type="GO" id="GO:0048812">
    <property type="term" value="P:neuron projection morphogenesis"/>
    <property type="evidence" value="ECO:0007669"/>
    <property type="project" value="TreeGrafter"/>
</dbReference>
<evidence type="ECO:0008006" key="5">
    <source>
        <dbReference type="Google" id="ProtNLM"/>
    </source>
</evidence>
<feature type="region of interest" description="Disordered" evidence="2">
    <location>
        <begin position="642"/>
        <end position="664"/>
    </location>
</feature>
<evidence type="ECO:0000313" key="4">
    <source>
        <dbReference type="Proteomes" id="UP001159428"/>
    </source>
</evidence>
<evidence type="ECO:0000256" key="1">
    <source>
        <dbReference type="ARBA" id="ARBA00037947"/>
    </source>
</evidence>
<proteinExistence type="inferred from homology"/>
<reference evidence="3 4" key="1">
    <citation type="submission" date="2022-05" db="EMBL/GenBank/DDBJ databases">
        <authorList>
            <consortium name="Genoscope - CEA"/>
            <person name="William W."/>
        </authorList>
    </citation>
    <scope>NUCLEOTIDE SEQUENCE [LARGE SCALE GENOMIC DNA]</scope>
</reference>
<evidence type="ECO:0000313" key="3">
    <source>
        <dbReference type="EMBL" id="CAH3117488.1"/>
    </source>
</evidence>
<dbReference type="PANTHER" id="PTHR12093">
    <property type="entry name" value="NCK-ASSOCIATED PROTEIN 1"/>
    <property type="match status" value="1"/>
</dbReference>
<comment type="similarity">
    <text evidence="1">Belongs to the HEM-1/HEM-2 family.</text>
</comment>
<dbReference type="GO" id="GO:0016477">
    <property type="term" value="P:cell migration"/>
    <property type="evidence" value="ECO:0007669"/>
    <property type="project" value="TreeGrafter"/>
</dbReference>
<protein>
    <recommendedName>
        <fullName evidence="5">Nck-associated protein 1</fullName>
    </recommendedName>
</protein>
<evidence type="ECO:0000256" key="2">
    <source>
        <dbReference type="SAM" id="MobiDB-lite"/>
    </source>
</evidence>
<dbReference type="InterPro" id="IPR019137">
    <property type="entry name" value="Nck-associated_protein-1"/>
</dbReference>
<organism evidence="3 4">
    <name type="scientific">Pocillopora meandrina</name>
    <dbReference type="NCBI Taxonomy" id="46732"/>
    <lineage>
        <taxon>Eukaryota</taxon>
        <taxon>Metazoa</taxon>
        <taxon>Cnidaria</taxon>
        <taxon>Anthozoa</taxon>
        <taxon>Hexacorallia</taxon>
        <taxon>Scleractinia</taxon>
        <taxon>Astrocoeniina</taxon>
        <taxon>Pocilloporidae</taxon>
        <taxon>Pocillopora</taxon>
    </lineage>
</organism>
<accession>A0AAU9WKT7</accession>
<dbReference type="PANTHER" id="PTHR12093:SF10">
    <property type="entry name" value="MEMBRANE-ASSOCIATED PROTEIN HEM"/>
    <property type="match status" value="1"/>
</dbReference>